<organism evidence="4 5">
    <name type="scientific">Ponticoccus alexandrii</name>
    <dbReference type="NCBI Taxonomy" id="1943633"/>
    <lineage>
        <taxon>Bacteria</taxon>
        <taxon>Pseudomonadati</taxon>
        <taxon>Pseudomonadota</taxon>
        <taxon>Alphaproteobacteria</taxon>
        <taxon>Rhodobacterales</taxon>
        <taxon>Roseobacteraceae</taxon>
        <taxon>Ponticoccus</taxon>
    </lineage>
</organism>
<feature type="domain" description="D-apionate lactonase N-terminal" evidence="1">
    <location>
        <begin position="6"/>
        <end position="226"/>
    </location>
</feature>
<feature type="domain" description="D-apionate lactonase C-terminal" evidence="3">
    <location>
        <begin position="552"/>
        <end position="625"/>
    </location>
</feature>
<dbReference type="Pfam" id="PF25838">
    <property type="entry name" value="Apionate_lact_M"/>
    <property type="match status" value="1"/>
</dbReference>
<reference evidence="4 5" key="1">
    <citation type="submission" date="2019-12" db="EMBL/GenBank/DDBJ databases">
        <title>Complete Genome Sequence of a Quorum-Sensing Bacterium,Rhodobacteraceae bacterium C31, Isolated from a marine microalgae symbiotic bacteria.</title>
        <authorList>
            <person name="Zhang Y."/>
        </authorList>
    </citation>
    <scope>NUCLEOTIDE SEQUENCE [LARGE SCALE GENOMIC DNA]</scope>
    <source>
        <strain evidence="4 5">C31</strain>
    </source>
</reference>
<dbReference type="Proteomes" id="UP000596387">
    <property type="component" value="Chromosome"/>
</dbReference>
<evidence type="ECO:0000313" key="4">
    <source>
        <dbReference type="EMBL" id="QRF67404.1"/>
    </source>
</evidence>
<evidence type="ECO:0000259" key="3">
    <source>
        <dbReference type="Pfam" id="PF25839"/>
    </source>
</evidence>
<evidence type="ECO:0000259" key="1">
    <source>
        <dbReference type="Pfam" id="PF25837"/>
    </source>
</evidence>
<sequence>MSDPAIYGTEEPMAALRRVAVGPLSFLWGREALRQIRWHGVEVVRALAWPIRDESWGTWPVTVEDEQLDAGAGSAGRLSFTVAEGALRCLLEVRADAGGRLTARLTMDPGATPFRTNRAGFTVLHPIRGVAGADLTVTHSDGTQEQTGFPALISPDQPVKDIAGLRHSVGGGVAVDIAFGGEVFEMEDQRNWSDASYKTYCVPLVHPFVYTLEAPVTQSVTVTLSGAGDGGAAAGGGRVALARTGARAPQIGLALEPGWEAPESARDIAMKTGFGCLLVRLTGVPDPAYLAIAASMAARLRAEVDVEIVTGPIPEAGIAEAADALADAGLAPRRVLALPEGYLSSHQPSGPWPGGATPADLLPMLRRAFPMAEIGGGVMTNFTELNRCRPDMAQADYLTHGNTAIVHAGDDLSVLETLECLPQIFESAGALAAGKPYRLGLVSIGMRSNPYGADVAPNPAQLRRTMGRADPRHRGLFGAAWAVGVLAASAGSAVASLCLAAPAGPFGVAVAEQEYPQAGYDGRAAQVYPLFHVVAEAAALAGAPRLGVSGLPEGVVGYAADRDGLRMMLANLGADAACVTLPAEAEVALMDAGAFEAVTEDADWLASAPRERLRDVTLPPFAVAFARIAGGRGGDVTARR</sequence>
<protein>
    <submittedName>
        <fullName evidence="4">Uncharacterized protein</fullName>
    </submittedName>
</protein>
<dbReference type="RefSeq" id="WP_052260294.1">
    <property type="nucleotide sequence ID" value="NZ_CP047166.1"/>
</dbReference>
<dbReference type="Pfam" id="PF25837">
    <property type="entry name" value="Apionate_lact_N"/>
    <property type="match status" value="1"/>
</dbReference>
<proteinExistence type="predicted"/>
<gene>
    <name evidence="4" type="ORF">GQA70_14460</name>
</gene>
<dbReference type="InterPro" id="IPR058789">
    <property type="entry name" value="ApnL_C"/>
</dbReference>
<feature type="domain" description="D-apionate lactonase TIM barrel" evidence="2">
    <location>
        <begin position="286"/>
        <end position="542"/>
    </location>
</feature>
<evidence type="ECO:0000313" key="5">
    <source>
        <dbReference type="Proteomes" id="UP000596387"/>
    </source>
</evidence>
<dbReference type="InterPro" id="IPR058787">
    <property type="entry name" value="ApnL_M"/>
</dbReference>
<dbReference type="Pfam" id="PF25839">
    <property type="entry name" value="Apionate_lact_C"/>
    <property type="match status" value="1"/>
</dbReference>
<dbReference type="EMBL" id="CP047166">
    <property type="protein sequence ID" value="QRF67404.1"/>
    <property type="molecule type" value="Genomic_DNA"/>
</dbReference>
<name>A0ABX7FCV4_9RHOB</name>
<evidence type="ECO:0000259" key="2">
    <source>
        <dbReference type="Pfam" id="PF25838"/>
    </source>
</evidence>
<dbReference type="InterPro" id="IPR058788">
    <property type="entry name" value="ApnL_N"/>
</dbReference>
<keyword evidence="5" id="KW-1185">Reference proteome</keyword>
<accession>A0ABX7FCV4</accession>